<evidence type="ECO:0000256" key="8">
    <source>
        <dbReference type="ARBA" id="ARBA00023002"/>
    </source>
</evidence>
<gene>
    <name evidence="13" type="ORF">AV274_0979</name>
</gene>
<dbReference type="InterPro" id="IPR050074">
    <property type="entry name" value="DHO_dehydrogenase"/>
</dbReference>
<protein>
    <recommendedName>
        <fullName evidence="5 11">Dihydroorotate dehydrogenase (quinone), mitochondrial</fullName>
        <shortName evidence="11">DHOdehase</shortName>
        <ecNumber evidence="4 11">1.3.5.2</ecNumber>
    </recommendedName>
</protein>
<keyword evidence="7 11" id="KW-0288">FMN</keyword>
<reference evidence="13 14" key="1">
    <citation type="submission" date="2016-05" db="EMBL/GenBank/DDBJ databases">
        <title>Nuclear genome of Blastocystis sp. subtype 1 NandII.</title>
        <authorList>
            <person name="Gentekaki E."/>
            <person name="Curtis B."/>
            <person name="Stairs C."/>
            <person name="Eme L."/>
            <person name="Herman E."/>
            <person name="Klimes V."/>
            <person name="Arias M.C."/>
            <person name="Elias M."/>
            <person name="Hilliou F."/>
            <person name="Klute M."/>
            <person name="Malik S.-B."/>
            <person name="Pightling A."/>
            <person name="Rachubinski R."/>
            <person name="Salas D."/>
            <person name="Schlacht A."/>
            <person name="Suga H."/>
            <person name="Archibald J."/>
            <person name="Ball S.G."/>
            <person name="Clark G."/>
            <person name="Dacks J."/>
            <person name="Van Der Giezen M."/>
            <person name="Tsaousis A."/>
            <person name="Roger A."/>
        </authorList>
    </citation>
    <scope>NUCLEOTIDE SEQUENCE [LARGE SCALE GENOMIC DNA]</scope>
    <source>
        <strain evidence="14">ATCC 50177 / NandII</strain>
    </source>
</reference>
<dbReference type="OrthoDB" id="14784at2759"/>
<evidence type="ECO:0000256" key="10">
    <source>
        <dbReference type="ARBA" id="ARBA00048639"/>
    </source>
</evidence>
<dbReference type="PANTHER" id="PTHR48109:SF4">
    <property type="entry name" value="DIHYDROOROTATE DEHYDROGENASE (QUINONE), MITOCHONDRIAL"/>
    <property type="match status" value="1"/>
</dbReference>
<name>A0A196SJQ3_BLAHN</name>
<comment type="cofactor">
    <cofactor evidence="11">
        <name>FMN</name>
        <dbReference type="ChEBI" id="CHEBI:58210"/>
    </cofactor>
    <text evidence="11">Binds 1 FMN per subunit.</text>
</comment>
<dbReference type="PROSITE" id="PS00912">
    <property type="entry name" value="DHODEHASE_2"/>
    <property type="match status" value="1"/>
</dbReference>
<comment type="subcellular location">
    <subcellularLocation>
        <location evidence="1">Membrane</location>
    </subcellularLocation>
    <subcellularLocation>
        <location evidence="11">Mitochondrion inner membrane</location>
        <topology evidence="11">Single-pass membrane protein</topology>
    </subcellularLocation>
</comment>
<dbReference type="InterPro" id="IPR013785">
    <property type="entry name" value="Aldolase_TIM"/>
</dbReference>
<feature type="domain" description="Dihydroorotate dehydrogenase catalytic" evidence="12">
    <location>
        <begin position="97"/>
        <end position="392"/>
    </location>
</feature>
<evidence type="ECO:0000256" key="2">
    <source>
        <dbReference type="ARBA" id="ARBA00005161"/>
    </source>
</evidence>
<dbReference type="InterPro" id="IPR005720">
    <property type="entry name" value="Dihydroorotate_DH_cat"/>
</dbReference>
<dbReference type="UniPathway" id="UPA00070">
    <property type="reaction ID" value="UER00946"/>
</dbReference>
<dbReference type="EMBL" id="LXWW01000037">
    <property type="protein sequence ID" value="OAO17268.1"/>
    <property type="molecule type" value="Genomic_DNA"/>
</dbReference>
<evidence type="ECO:0000256" key="1">
    <source>
        <dbReference type="ARBA" id="ARBA00004370"/>
    </source>
</evidence>
<proteinExistence type="inferred from homology"/>
<dbReference type="NCBIfam" id="TIGR01036">
    <property type="entry name" value="pyrD_sub2"/>
    <property type="match status" value="1"/>
</dbReference>
<keyword evidence="8 11" id="KW-0560">Oxidoreductase</keyword>
<dbReference type="Pfam" id="PF01180">
    <property type="entry name" value="DHO_dh"/>
    <property type="match status" value="1"/>
</dbReference>
<keyword evidence="11" id="KW-0999">Mitochondrion inner membrane</keyword>
<evidence type="ECO:0000256" key="4">
    <source>
        <dbReference type="ARBA" id="ARBA00012791"/>
    </source>
</evidence>
<dbReference type="AlphaFoldDB" id="A0A196SJQ3"/>
<dbReference type="GO" id="GO:0005743">
    <property type="term" value="C:mitochondrial inner membrane"/>
    <property type="evidence" value="ECO:0007669"/>
    <property type="project" value="UniProtKB-SubCell"/>
</dbReference>
<evidence type="ECO:0000256" key="3">
    <source>
        <dbReference type="ARBA" id="ARBA00005359"/>
    </source>
</evidence>
<dbReference type="InterPro" id="IPR001295">
    <property type="entry name" value="Dihydroorotate_DH_CS"/>
</dbReference>
<dbReference type="GO" id="GO:0044205">
    <property type="term" value="P:'de novo' UMP biosynthetic process"/>
    <property type="evidence" value="ECO:0007669"/>
    <property type="project" value="UniProtKB-UniPathway"/>
</dbReference>
<keyword evidence="14" id="KW-1185">Reference proteome</keyword>
<dbReference type="Proteomes" id="UP000078348">
    <property type="component" value="Unassembled WGS sequence"/>
</dbReference>
<evidence type="ECO:0000256" key="5">
    <source>
        <dbReference type="ARBA" id="ARBA00017599"/>
    </source>
</evidence>
<evidence type="ECO:0000313" key="13">
    <source>
        <dbReference type="EMBL" id="OAO17268.1"/>
    </source>
</evidence>
<dbReference type="CDD" id="cd04738">
    <property type="entry name" value="DHOD_2_like"/>
    <property type="match status" value="1"/>
</dbReference>
<dbReference type="STRING" id="478820.A0A196SJQ3"/>
<dbReference type="GO" id="GO:0006207">
    <property type="term" value="P:'de novo' pyrimidine nucleobase biosynthetic process"/>
    <property type="evidence" value="ECO:0007669"/>
    <property type="project" value="InterPro"/>
</dbReference>
<sequence length="410" mass="45143">MFSRVQRLAPLALNRGFATAAPKKSHRLMKSVLALGAGGLAIWYGWDSIRATKFYWWCADTAMPLVRRLDPEKAHRAGVLIAKYHLAPVDRSFYPELKTSLMGLDFNQCVGIAAGFDKQAEAINELFKSGLAFLEVGGITPKAQPGNPSPRMFRLYEDEAIINRFGLNSEGHSAIVPRLQKEYLRQQKHRLGLIGVNLADNKGTPDPVEDYIEGIKNCGPYSDFMVLNISCPNQVGTTALQQESRLREMLDRIYAYLNTLPHHAPLLVKLSPDLLPEEREQIARLVLEYGVDGMVISNTTVSRPDSLKSAAKTEKGGLSGKPLKEKSTETIREMYRLTEGKVPIIGVGGIASGEDAYEKIKAGASAVEVYSALVYHGMGLVPKIKKELSELLEKDGYANVSEAVGKDVEL</sequence>
<comment type="catalytic activity">
    <reaction evidence="10 11">
        <text>(S)-dihydroorotate + a quinone = orotate + a quinol</text>
        <dbReference type="Rhea" id="RHEA:30187"/>
        <dbReference type="ChEBI" id="CHEBI:24646"/>
        <dbReference type="ChEBI" id="CHEBI:30839"/>
        <dbReference type="ChEBI" id="CHEBI:30864"/>
        <dbReference type="ChEBI" id="CHEBI:132124"/>
        <dbReference type="EC" id="1.3.5.2"/>
    </reaction>
</comment>
<dbReference type="PROSITE" id="PS00911">
    <property type="entry name" value="DHODEHASE_1"/>
    <property type="match status" value="1"/>
</dbReference>
<dbReference type="EC" id="1.3.5.2" evidence="4 11"/>
<comment type="pathway">
    <text evidence="2 11">Pyrimidine metabolism; UMP biosynthesis via de novo pathway; orotate from (S)-dihydroorotate (quinone route): step 1/1.</text>
</comment>
<dbReference type="NCBIfam" id="NF003645">
    <property type="entry name" value="PRK05286.1-2"/>
    <property type="match status" value="1"/>
</dbReference>
<accession>A0A196SJQ3</accession>
<evidence type="ECO:0000256" key="9">
    <source>
        <dbReference type="ARBA" id="ARBA00023136"/>
    </source>
</evidence>
<evidence type="ECO:0000259" key="12">
    <source>
        <dbReference type="Pfam" id="PF01180"/>
    </source>
</evidence>
<comment type="similarity">
    <text evidence="3 11">Belongs to the dihydroorotate dehydrogenase family. Type 2 subfamily.</text>
</comment>
<keyword evidence="9" id="KW-0472">Membrane</keyword>
<dbReference type="PANTHER" id="PTHR48109">
    <property type="entry name" value="DIHYDROOROTATE DEHYDROGENASE (QUINONE), MITOCHONDRIAL-RELATED"/>
    <property type="match status" value="1"/>
</dbReference>
<keyword evidence="6 11" id="KW-0285">Flavoprotein</keyword>
<dbReference type="Gene3D" id="3.20.20.70">
    <property type="entry name" value="Aldolase class I"/>
    <property type="match status" value="1"/>
</dbReference>
<dbReference type="SUPFAM" id="SSF51395">
    <property type="entry name" value="FMN-linked oxidoreductases"/>
    <property type="match status" value="1"/>
</dbReference>
<comment type="caution">
    <text evidence="13">The sequence shown here is derived from an EMBL/GenBank/DDBJ whole genome shotgun (WGS) entry which is preliminary data.</text>
</comment>
<evidence type="ECO:0000256" key="11">
    <source>
        <dbReference type="RuleBase" id="RU361255"/>
    </source>
</evidence>
<dbReference type="InterPro" id="IPR005719">
    <property type="entry name" value="Dihydroorotate_DH_2"/>
</dbReference>
<evidence type="ECO:0000256" key="6">
    <source>
        <dbReference type="ARBA" id="ARBA00022630"/>
    </source>
</evidence>
<evidence type="ECO:0000313" key="14">
    <source>
        <dbReference type="Proteomes" id="UP000078348"/>
    </source>
</evidence>
<evidence type="ECO:0000256" key="7">
    <source>
        <dbReference type="ARBA" id="ARBA00022643"/>
    </source>
</evidence>
<keyword evidence="11" id="KW-0496">Mitochondrion</keyword>
<dbReference type="GO" id="GO:0106430">
    <property type="term" value="F:dihydroorotate dehydrogenase (quinone) activity"/>
    <property type="evidence" value="ECO:0007669"/>
    <property type="project" value="UniProtKB-EC"/>
</dbReference>
<organism evidence="13 14">
    <name type="scientific">Blastocystis sp. subtype 1 (strain ATCC 50177 / NandII)</name>
    <dbReference type="NCBI Taxonomy" id="478820"/>
    <lineage>
        <taxon>Eukaryota</taxon>
        <taxon>Sar</taxon>
        <taxon>Stramenopiles</taxon>
        <taxon>Bigyra</taxon>
        <taxon>Opalozoa</taxon>
        <taxon>Opalinata</taxon>
        <taxon>Blastocystidae</taxon>
        <taxon>Blastocystis</taxon>
    </lineage>
</organism>
<dbReference type="NCBIfam" id="NF003652">
    <property type="entry name" value="PRK05286.2-5"/>
    <property type="match status" value="1"/>
</dbReference>